<keyword evidence="3" id="KW-1185">Reference proteome</keyword>
<comment type="caution">
    <text evidence="2">The sequence shown here is derived from an EMBL/GenBank/DDBJ whole genome shotgun (WGS) entry which is preliminary data.</text>
</comment>
<proteinExistence type="predicted"/>
<name>A0ABD3D8C3_9LAMI</name>
<dbReference type="EMBL" id="JAVIJP010000019">
    <property type="protein sequence ID" value="KAL3638555.1"/>
    <property type="molecule type" value="Genomic_DNA"/>
</dbReference>
<reference evidence="3" key="1">
    <citation type="journal article" date="2024" name="IScience">
        <title>Strigolactones Initiate the Formation of Haustorium-like Structures in Castilleja.</title>
        <authorList>
            <person name="Buerger M."/>
            <person name="Peterson D."/>
            <person name="Chory J."/>
        </authorList>
    </citation>
    <scope>NUCLEOTIDE SEQUENCE [LARGE SCALE GENOMIC DNA]</scope>
</reference>
<dbReference type="Proteomes" id="UP001632038">
    <property type="component" value="Unassembled WGS sequence"/>
</dbReference>
<evidence type="ECO:0000256" key="1">
    <source>
        <dbReference type="SAM" id="MobiDB-lite"/>
    </source>
</evidence>
<organism evidence="2 3">
    <name type="scientific">Castilleja foliolosa</name>
    <dbReference type="NCBI Taxonomy" id="1961234"/>
    <lineage>
        <taxon>Eukaryota</taxon>
        <taxon>Viridiplantae</taxon>
        <taxon>Streptophyta</taxon>
        <taxon>Embryophyta</taxon>
        <taxon>Tracheophyta</taxon>
        <taxon>Spermatophyta</taxon>
        <taxon>Magnoliopsida</taxon>
        <taxon>eudicotyledons</taxon>
        <taxon>Gunneridae</taxon>
        <taxon>Pentapetalae</taxon>
        <taxon>asterids</taxon>
        <taxon>lamiids</taxon>
        <taxon>Lamiales</taxon>
        <taxon>Orobanchaceae</taxon>
        <taxon>Pedicularideae</taxon>
        <taxon>Castillejinae</taxon>
        <taxon>Castilleja</taxon>
    </lineage>
</organism>
<evidence type="ECO:0000313" key="3">
    <source>
        <dbReference type="Proteomes" id="UP001632038"/>
    </source>
</evidence>
<evidence type="ECO:0000313" key="2">
    <source>
        <dbReference type="EMBL" id="KAL3638555.1"/>
    </source>
</evidence>
<accession>A0ABD3D8C3</accession>
<dbReference type="AlphaFoldDB" id="A0ABD3D8C3"/>
<sequence length="208" mass="22338">MQNPPYDYRPCCCCVANGGKKASFRAWLVPKGSNYGGINASHRAWFGTHAGNSNDAENNVKEKVQRRPKSGRGGGAAVEGSPDLLAIPTVGPRNLRKLVEKGFEGVAQLKQLYKTKEIDAGTDAVDRRADSGRIMWFLATQGAEKVSPQNLKGPGCKALQCLVQEYPLASLGCFVGELLLNTIDDDVAECQALYIPGAKTPTEVGRSN</sequence>
<gene>
    <name evidence="2" type="ORF">CASFOL_017926</name>
</gene>
<feature type="region of interest" description="Disordered" evidence="1">
    <location>
        <begin position="50"/>
        <end position="80"/>
    </location>
</feature>
<protein>
    <submittedName>
        <fullName evidence="2">Uncharacterized protein</fullName>
    </submittedName>
</protein>